<accession>A0A385PY66</accession>
<dbReference type="AlphaFoldDB" id="A0A385PY66"/>
<dbReference type="EMBL" id="CP032364">
    <property type="protein sequence ID" value="AYA98896.1"/>
    <property type="molecule type" value="Genomic_DNA"/>
</dbReference>
<name>A0A385PY66_9FIRM</name>
<dbReference type="RefSeq" id="WP_111525771.1">
    <property type="nucleotide sequence ID" value="NZ_CP032364.1"/>
</dbReference>
<evidence type="ECO:0000313" key="1">
    <source>
        <dbReference type="EMBL" id="AYA98896.1"/>
    </source>
</evidence>
<evidence type="ECO:0000313" key="2">
    <source>
        <dbReference type="Proteomes" id="UP000265562"/>
    </source>
</evidence>
<sequence>MKANLSKDFKMESMVKCFDLDNILIMMSIAFIIFPIIIFLWGWTNLIVSLIGTAILTITGVYVYKAVVKEFTISIKKNISFWVISIAIIVLWCLFSGIGKFSYQTPDFKARNTFFHDLCYCSWPVSFDIDKQPEFVRNILSNVKSANLVYYYAWWIPVAAIVKVLNLNVMGANILLQVYATVEVFLIFYCLLNVLKRYSYIALSAFILFGGYDFWIYFIENFSFPVMGHVEWWAKYFQYSSNTTQLYWVFNSSLPIWLITCILIILPKNKYKAAWGALSFAYSPFATVSMVFIVLAAMFNTKSEKLSNKVKEMFSAVNIVTSLFMLIVLGSYYLQVNIEGTSVDGWIFDVYPEQKLFTVYLFFLMVEVGLYFIVIGFKAHEERFYWVTLIGLILTPFIKIGRYNDWSLKVPLPLLFLLMIIVVRRYYIEDIKIKKYAILTVLFLGYMTSTVELQRNIVGTLTMSEEEYTWHVIDTFGYIDSGEEGVDKIFALQYLAPRVDNFWNRYISK</sequence>
<protein>
    <submittedName>
        <fullName evidence="1">Uncharacterized protein</fullName>
    </submittedName>
</protein>
<keyword evidence="2" id="KW-1185">Reference proteome</keyword>
<gene>
    <name evidence="1" type="ORF">D4A81_02505</name>
</gene>
<dbReference type="Proteomes" id="UP000265562">
    <property type="component" value="Chromosome"/>
</dbReference>
<dbReference type="OrthoDB" id="3199357at2"/>
<reference evidence="1 2" key="1">
    <citation type="submission" date="2018-09" db="EMBL/GenBank/DDBJ databases">
        <title>Genome sequencing of Lachnoanaerobaculum umeaense DSM 23576.</title>
        <authorList>
            <person name="Kook J.-K."/>
            <person name="Park S.-N."/>
            <person name="Lim Y.K."/>
        </authorList>
    </citation>
    <scope>NUCLEOTIDE SEQUENCE [LARGE SCALE GENOMIC DNA]</scope>
    <source>
        <strain evidence="2">DSM 23576 \ CCUG 58757</strain>
    </source>
</reference>
<dbReference type="KEGG" id="lua:D4A81_02505"/>
<organism evidence="1 2">
    <name type="scientific">Lachnoanaerobaculum umeaense</name>
    <dbReference type="NCBI Taxonomy" id="617123"/>
    <lineage>
        <taxon>Bacteria</taxon>
        <taxon>Bacillati</taxon>
        <taxon>Bacillota</taxon>
        <taxon>Clostridia</taxon>
        <taxon>Lachnospirales</taxon>
        <taxon>Lachnospiraceae</taxon>
        <taxon>Lachnoanaerobaculum</taxon>
    </lineage>
</organism>
<proteinExistence type="predicted"/>